<dbReference type="EMBL" id="JAAGLU010000014">
    <property type="protein sequence ID" value="NEC87728.1"/>
    <property type="molecule type" value="Genomic_DNA"/>
</dbReference>
<evidence type="ECO:0000256" key="1">
    <source>
        <dbReference type="SAM" id="MobiDB-lite"/>
    </source>
</evidence>
<organism evidence="2">
    <name type="scientific">Streptomyces sp. SID12501</name>
    <dbReference type="NCBI Taxonomy" id="2706042"/>
    <lineage>
        <taxon>Bacteria</taxon>
        <taxon>Bacillati</taxon>
        <taxon>Actinomycetota</taxon>
        <taxon>Actinomycetes</taxon>
        <taxon>Kitasatosporales</taxon>
        <taxon>Streptomycetaceae</taxon>
        <taxon>Streptomyces</taxon>
    </lineage>
</organism>
<sequence>MLTDVGKGFLPYQRRLVAAGMMSRFRLARGVTNLTGAGLDLADRVIAAMTAGADRRWDLELVAHPPLCRSDATWRFAKEMSAAFDCYELAPQEYLWFDTNLAHLDWLRERIGGPGKQPLPRAVASNDGVYRPVADVRALIRDEFIAPSLGVHIAAHTAGRTEAWRGILDLVAEVAQAVGVPGLLVERRAPAHYARRAVAAVLPSPQGLLEPWMLAYELGPDFDTYLGRPDVSVFEIGITSRVLAFAAQLQNTRAAVFGSGVTPTQVAIDLRTAGADDVGLRERSRSRTAGLRTSHVTAGGRSGQSARPPTIDGLAPVLHNPARDSYRLLLEDYRIEHPCDRSLPDVVALADRRLRAAQEDLLSNRLGDALTDTGPVGDGESPLPGTVLAGLPGAWAGARLDPRVLG</sequence>
<gene>
    <name evidence="2" type="ORF">G3I71_18245</name>
</gene>
<accession>A0A6B3BTQ8</accession>
<dbReference type="RefSeq" id="WP_164315861.1">
    <property type="nucleotide sequence ID" value="NZ_JAAGLU010000014.1"/>
</dbReference>
<proteinExistence type="predicted"/>
<protein>
    <submittedName>
        <fullName evidence="2">Uncharacterized protein</fullName>
    </submittedName>
</protein>
<feature type="region of interest" description="Disordered" evidence="1">
    <location>
        <begin position="284"/>
        <end position="310"/>
    </location>
</feature>
<evidence type="ECO:0000313" key="2">
    <source>
        <dbReference type="EMBL" id="NEC87728.1"/>
    </source>
</evidence>
<name>A0A6B3BTQ8_9ACTN</name>
<reference evidence="2" key="1">
    <citation type="submission" date="2020-01" db="EMBL/GenBank/DDBJ databases">
        <title>Insect and environment-associated Actinomycetes.</title>
        <authorList>
            <person name="Currrie C."/>
            <person name="Chevrette M."/>
            <person name="Carlson C."/>
            <person name="Stubbendieck R."/>
            <person name="Wendt-Pienkowski E."/>
        </authorList>
    </citation>
    <scope>NUCLEOTIDE SEQUENCE</scope>
    <source>
        <strain evidence="2">SID12501</strain>
    </source>
</reference>
<dbReference type="AlphaFoldDB" id="A0A6B3BTQ8"/>
<comment type="caution">
    <text evidence="2">The sequence shown here is derived from an EMBL/GenBank/DDBJ whole genome shotgun (WGS) entry which is preliminary data.</text>
</comment>